<proteinExistence type="predicted"/>
<reference evidence="1 2" key="1">
    <citation type="submission" date="2020-02" db="EMBL/GenBank/DDBJ databases">
        <title>Newly sequenced genome of strain CSTR1 showed variability in Candidatus Kuenenia stuttgartiensis genomes.</title>
        <authorList>
            <person name="Ding C."/>
            <person name="Adrian L."/>
        </authorList>
    </citation>
    <scope>NUCLEOTIDE SEQUENCE [LARGE SCALE GENOMIC DNA]</scope>
    <source>
        <strain evidence="1 2">CSTR1</strain>
    </source>
</reference>
<accession>A0A6G7GJX5</accession>
<evidence type="ECO:0000313" key="1">
    <source>
        <dbReference type="EMBL" id="QII09613.1"/>
    </source>
</evidence>
<evidence type="ECO:0000313" key="2">
    <source>
        <dbReference type="Proteomes" id="UP000501926"/>
    </source>
</evidence>
<dbReference type="Proteomes" id="UP000501926">
    <property type="component" value="Chromosome"/>
</dbReference>
<name>A0A6G7GJX5_KUEST</name>
<gene>
    <name evidence="1" type="ORF">KsCSTR_02340</name>
</gene>
<dbReference type="EMBL" id="CP049055">
    <property type="protein sequence ID" value="QII09613.1"/>
    <property type="molecule type" value="Genomic_DNA"/>
</dbReference>
<protein>
    <submittedName>
        <fullName evidence="1">Uncharacterized protein</fullName>
    </submittedName>
</protein>
<organism evidence="1 2">
    <name type="scientific">Kuenenia stuttgartiensis</name>
    <dbReference type="NCBI Taxonomy" id="174633"/>
    <lineage>
        <taxon>Bacteria</taxon>
        <taxon>Pseudomonadati</taxon>
        <taxon>Planctomycetota</taxon>
        <taxon>Candidatus Brocadiia</taxon>
        <taxon>Candidatus Brocadiales</taxon>
        <taxon>Candidatus Brocadiaceae</taxon>
        <taxon>Candidatus Kuenenia</taxon>
    </lineage>
</organism>
<dbReference type="RefSeq" id="WP_164994355.1">
    <property type="nucleotide sequence ID" value="NZ_CP049055.1"/>
</dbReference>
<sequence length="77" mass="9209">MHTYKYEIMVKSDGSLDFHKKIPAIKGKKVKIIIIASGTNKELSTEEIMKAADKDWFEWHNSEEDIYEDYRRYLPKR</sequence>
<dbReference type="AlphaFoldDB" id="A0A6G7GJX5"/>